<evidence type="ECO:0000256" key="1">
    <source>
        <dbReference type="ARBA" id="ARBA00004429"/>
    </source>
</evidence>
<evidence type="ECO:0000256" key="5">
    <source>
        <dbReference type="ARBA" id="ARBA00023136"/>
    </source>
</evidence>
<organism evidence="7">
    <name type="scientific">marine sediment metagenome</name>
    <dbReference type="NCBI Taxonomy" id="412755"/>
    <lineage>
        <taxon>unclassified sequences</taxon>
        <taxon>metagenomes</taxon>
        <taxon>ecological metagenomes</taxon>
    </lineage>
</organism>
<feature type="transmembrane region" description="Helical" evidence="6">
    <location>
        <begin position="35"/>
        <end position="57"/>
    </location>
</feature>
<keyword evidence="4 6" id="KW-1133">Transmembrane helix</keyword>
<feature type="non-terminal residue" evidence="7">
    <location>
        <position position="140"/>
    </location>
</feature>
<accession>X0YS44</accession>
<evidence type="ECO:0000256" key="4">
    <source>
        <dbReference type="ARBA" id="ARBA00022989"/>
    </source>
</evidence>
<feature type="transmembrane region" description="Helical" evidence="6">
    <location>
        <begin position="121"/>
        <end position="139"/>
    </location>
</feature>
<dbReference type="GO" id="GO:0015385">
    <property type="term" value="F:sodium:proton antiporter activity"/>
    <property type="evidence" value="ECO:0007669"/>
    <property type="project" value="TreeGrafter"/>
</dbReference>
<dbReference type="Pfam" id="PF06965">
    <property type="entry name" value="Na_H_antiport_1"/>
    <property type="match status" value="1"/>
</dbReference>
<dbReference type="GO" id="GO:0005886">
    <property type="term" value="C:plasma membrane"/>
    <property type="evidence" value="ECO:0007669"/>
    <property type="project" value="UniProtKB-SubCell"/>
</dbReference>
<keyword evidence="5 6" id="KW-0472">Membrane</keyword>
<gene>
    <name evidence="7" type="ORF">S01H1_84204</name>
</gene>
<feature type="non-terminal residue" evidence="7">
    <location>
        <position position="1"/>
    </location>
</feature>
<evidence type="ECO:0008006" key="8">
    <source>
        <dbReference type="Google" id="ProtNLM"/>
    </source>
</evidence>
<evidence type="ECO:0000256" key="2">
    <source>
        <dbReference type="ARBA" id="ARBA00022475"/>
    </source>
</evidence>
<dbReference type="GO" id="GO:0006885">
    <property type="term" value="P:regulation of pH"/>
    <property type="evidence" value="ECO:0007669"/>
    <property type="project" value="InterPro"/>
</dbReference>
<comment type="subcellular location">
    <subcellularLocation>
        <location evidence="1">Cell inner membrane</location>
        <topology evidence="1">Multi-pass membrane protein</topology>
    </subcellularLocation>
</comment>
<dbReference type="InterPro" id="IPR004670">
    <property type="entry name" value="NhaA"/>
</dbReference>
<name>X0YS44_9ZZZZ</name>
<evidence type="ECO:0000256" key="3">
    <source>
        <dbReference type="ARBA" id="ARBA00022692"/>
    </source>
</evidence>
<keyword evidence="3 6" id="KW-0812">Transmembrane</keyword>
<dbReference type="PANTHER" id="PTHR30341">
    <property type="entry name" value="SODIUM ION/PROTON ANTIPORTER NHAA-RELATED"/>
    <property type="match status" value="1"/>
</dbReference>
<keyword evidence="2" id="KW-1003">Cell membrane</keyword>
<dbReference type="InterPro" id="IPR023171">
    <property type="entry name" value="Na/H_antiporter_dom_sf"/>
</dbReference>
<dbReference type="Gene3D" id="1.20.1530.10">
    <property type="entry name" value="Na+/H+ antiporter like domain"/>
    <property type="match status" value="1"/>
</dbReference>
<evidence type="ECO:0000313" key="7">
    <source>
        <dbReference type="EMBL" id="GAG51223.1"/>
    </source>
</evidence>
<feature type="transmembrane region" description="Helical" evidence="6">
    <location>
        <begin position="89"/>
        <end position="106"/>
    </location>
</feature>
<comment type="caution">
    <text evidence="7">The sequence shown here is derived from an EMBL/GenBank/DDBJ whole genome shotgun (WGS) entry which is preliminary data.</text>
</comment>
<dbReference type="AlphaFoldDB" id="X0YS44"/>
<dbReference type="EMBL" id="BARS01057431">
    <property type="protein sequence ID" value="GAG51223.1"/>
    <property type="molecule type" value="Genomic_DNA"/>
</dbReference>
<evidence type="ECO:0000256" key="6">
    <source>
        <dbReference type="SAM" id="Phobius"/>
    </source>
</evidence>
<reference evidence="7" key="1">
    <citation type="journal article" date="2014" name="Front. Microbiol.">
        <title>High frequency of phylogenetically diverse reductive dehalogenase-homologous genes in deep subseafloor sedimentary metagenomes.</title>
        <authorList>
            <person name="Kawai M."/>
            <person name="Futagami T."/>
            <person name="Toyoda A."/>
            <person name="Takaki Y."/>
            <person name="Nishi S."/>
            <person name="Hori S."/>
            <person name="Arai W."/>
            <person name="Tsubouchi T."/>
            <person name="Morono Y."/>
            <person name="Uchiyama I."/>
            <person name="Ito T."/>
            <person name="Fujiyama A."/>
            <person name="Inagaki F."/>
            <person name="Takami H."/>
        </authorList>
    </citation>
    <scope>NUCLEOTIDE SEQUENCE</scope>
    <source>
        <strain evidence="7">Expedition CK06-06</strain>
    </source>
</reference>
<protein>
    <recommendedName>
        <fullName evidence="8">Na+/H+ antiporter NhaA</fullName>
    </recommendedName>
</protein>
<sequence>PDAGLGGFMADERVRMQANLPEERIHRLVGPLLRFMHVEAAGGIVLLAFTVTALALANSPLSEDFLALWKTKVGFSWGEFEMRYSLKHWINDGLMGIFFFVVGLEVKRELVLGELRDPRRAALPFAAALGGMIVPAILYL</sequence>
<proteinExistence type="predicted"/>
<dbReference type="PANTHER" id="PTHR30341:SF0">
    <property type="entry name" value="NA(+)_H(+) ANTIPORTER NHAA"/>
    <property type="match status" value="1"/>
</dbReference>